<gene>
    <name evidence="1" type="ORF">GCM10011400_57140</name>
</gene>
<organism evidence="1 2">
    <name type="scientific">Paraburkholderia caffeinilytica</name>
    <dbReference type="NCBI Taxonomy" id="1761016"/>
    <lineage>
        <taxon>Bacteria</taxon>
        <taxon>Pseudomonadati</taxon>
        <taxon>Pseudomonadota</taxon>
        <taxon>Betaproteobacteria</taxon>
        <taxon>Burkholderiales</taxon>
        <taxon>Burkholderiaceae</taxon>
        <taxon>Paraburkholderia</taxon>
    </lineage>
</organism>
<sequence length="97" mass="10692">MNNTDALLQSLTTLVMSNGKAVSRFGAQVMVMRNFIDVALPHLTTTQRAEIAKAFRQGIENAMSLMDDISLPADYHSTLLEQTNALLNVLQTSPTRQ</sequence>
<dbReference type="EMBL" id="BMHL01000013">
    <property type="protein sequence ID" value="GGC61905.1"/>
    <property type="molecule type" value="Genomic_DNA"/>
</dbReference>
<accession>A0ABQ1NDJ6</accession>
<protein>
    <submittedName>
        <fullName evidence="1">Uncharacterized protein</fullName>
    </submittedName>
</protein>
<comment type="caution">
    <text evidence="1">The sequence shown here is derived from an EMBL/GenBank/DDBJ whole genome shotgun (WGS) entry which is preliminary data.</text>
</comment>
<evidence type="ECO:0000313" key="1">
    <source>
        <dbReference type="EMBL" id="GGC61905.1"/>
    </source>
</evidence>
<reference evidence="2" key="1">
    <citation type="journal article" date="2019" name="Int. J. Syst. Evol. Microbiol.">
        <title>The Global Catalogue of Microorganisms (GCM) 10K type strain sequencing project: providing services to taxonomists for standard genome sequencing and annotation.</title>
        <authorList>
            <consortium name="The Broad Institute Genomics Platform"/>
            <consortium name="The Broad Institute Genome Sequencing Center for Infectious Disease"/>
            <person name="Wu L."/>
            <person name="Ma J."/>
        </authorList>
    </citation>
    <scope>NUCLEOTIDE SEQUENCE [LARGE SCALE GENOMIC DNA]</scope>
    <source>
        <strain evidence="2">CGMCC 1.15103</strain>
    </source>
</reference>
<dbReference type="Proteomes" id="UP000602004">
    <property type="component" value="Unassembled WGS sequence"/>
</dbReference>
<name>A0ABQ1NDJ6_9BURK</name>
<evidence type="ECO:0000313" key="2">
    <source>
        <dbReference type="Proteomes" id="UP000602004"/>
    </source>
</evidence>
<proteinExistence type="predicted"/>
<keyword evidence="2" id="KW-1185">Reference proteome</keyword>
<dbReference type="RefSeq" id="WP_115776435.1">
    <property type="nucleotide sequence ID" value="NZ_BMHL01000013.1"/>
</dbReference>